<comment type="similarity">
    <text evidence="6">Belongs to the NnrD/CARKD family.</text>
</comment>
<evidence type="ECO:0000313" key="10">
    <source>
        <dbReference type="Proteomes" id="UP000295620"/>
    </source>
</evidence>
<dbReference type="GO" id="GO:0110051">
    <property type="term" value="P:metabolite repair"/>
    <property type="evidence" value="ECO:0007669"/>
    <property type="project" value="TreeGrafter"/>
</dbReference>
<comment type="catalytic activity">
    <reaction evidence="6">
        <text>(6S)-NADPHX + ADP = AMP + phosphate + NADPH + H(+)</text>
        <dbReference type="Rhea" id="RHEA:32235"/>
        <dbReference type="ChEBI" id="CHEBI:15378"/>
        <dbReference type="ChEBI" id="CHEBI:43474"/>
        <dbReference type="ChEBI" id="CHEBI:57783"/>
        <dbReference type="ChEBI" id="CHEBI:64076"/>
        <dbReference type="ChEBI" id="CHEBI:456215"/>
        <dbReference type="ChEBI" id="CHEBI:456216"/>
        <dbReference type="EC" id="4.2.1.136"/>
    </reaction>
</comment>
<protein>
    <recommendedName>
        <fullName evidence="6">ADP-dependent (S)-NAD(P)H-hydrate dehydratase</fullName>
        <ecNumber evidence="6">4.2.1.136</ecNumber>
    </recommendedName>
    <alternativeName>
        <fullName evidence="6">ADP-dependent NAD(P)HX dehydratase</fullName>
    </alternativeName>
</protein>
<dbReference type="PROSITE" id="PS51383">
    <property type="entry name" value="YJEF_C_3"/>
    <property type="match status" value="1"/>
</dbReference>
<dbReference type="Gene3D" id="3.40.1190.20">
    <property type="match status" value="1"/>
</dbReference>
<dbReference type="NCBIfam" id="TIGR00196">
    <property type="entry name" value="yjeF_cterm"/>
    <property type="match status" value="1"/>
</dbReference>
<dbReference type="InterPro" id="IPR000631">
    <property type="entry name" value="CARKD"/>
</dbReference>
<dbReference type="EMBL" id="SNYC01000006">
    <property type="protein sequence ID" value="TDQ07666.1"/>
    <property type="molecule type" value="Genomic_DNA"/>
</dbReference>
<sequence>MYLSSFLPDPDTKSKQQKVEKGMDKGGGKNTSAYALVEGSDILKLLKPRADFSHKGTYGHALIVAGAAETMGAALLSAKGCLYGGAGLTTLSIPESGLTALNTSLPEVMYLDRDALGLIKKDATDKYNAIAIGPGIGKDKQAEKILEQLLKAKRALILDADALNILSSRTDLLSNILPHSILTPHLKEFDHLFGEHKNWESRLETAVTKAREMQIVIVLKNQYTFIIDEQGSVFINPTGNPAMAQGGMGDVLTGLITAYIAQGHTSKDAAVLACYFHGKAGDELAARYFNVTASKIAMQIPKTVRRILNR</sequence>
<feature type="region of interest" description="Disordered" evidence="7">
    <location>
        <begin position="1"/>
        <end position="27"/>
    </location>
</feature>
<organism evidence="9 10">
    <name type="scientific">Pedobacter metabolipauper</name>
    <dbReference type="NCBI Taxonomy" id="425513"/>
    <lineage>
        <taxon>Bacteria</taxon>
        <taxon>Pseudomonadati</taxon>
        <taxon>Bacteroidota</taxon>
        <taxon>Sphingobacteriia</taxon>
        <taxon>Sphingobacteriales</taxon>
        <taxon>Sphingobacteriaceae</taxon>
        <taxon>Pedobacter</taxon>
    </lineage>
</organism>
<evidence type="ECO:0000256" key="3">
    <source>
        <dbReference type="ARBA" id="ARBA00022857"/>
    </source>
</evidence>
<comment type="caution">
    <text evidence="9">The sequence shown here is derived from an EMBL/GenBank/DDBJ whole genome shotgun (WGS) entry which is preliminary data.</text>
</comment>
<dbReference type="PANTHER" id="PTHR12592">
    <property type="entry name" value="ATP-DEPENDENT (S)-NAD(P)H-HYDRATE DEHYDRATASE FAMILY MEMBER"/>
    <property type="match status" value="1"/>
</dbReference>
<feature type="binding site" evidence="6">
    <location>
        <position position="250"/>
    </location>
    <ligand>
        <name>(6S)-NADPHX</name>
        <dbReference type="ChEBI" id="CHEBI:64076"/>
    </ligand>
</feature>
<dbReference type="SUPFAM" id="SSF53613">
    <property type="entry name" value="Ribokinase-like"/>
    <property type="match status" value="1"/>
</dbReference>
<evidence type="ECO:0000313" key="9">
    <source>
        <dbReference type="EMBL" id="TDQ07666.1"/>
    </source>
</evidence>
<accession>A0A4R6SUC2</accession>
<feature type="compositionally biased region" description="Basic and acidic residues" evidence="7">
    <location>
        <begin position="10"/>
        <end position="27"/>
    </location>
</feature>
<evidence type="ECO:0000256" key="6">
    <source>
        <dbReference type="HAMAP-Rule" id="MF_01965"/>
    </source>
</evidence>
<dbReference type="AlphaFoldDB" id="A0A4R6SUC2"/>
<name>A0A4R6SUC2_9SPHI</name>
<dbReference type="EC" id="4.2.1.136" evidence="6"/>
<keyword evidence="10" id="KW-1185">Reference proteome</keyword>
<dbReference type="OrthoDB" id="9806925at2"/>
<dbReference type="Pfam" id="PF01256">
    <property type="entry name" value="Carb_kinase"/>
    <property type="match status" value="1"/>
</dbReference>
<gene>
    <name evidence="6" type="primary">nnrD</name>
    <name evidence="9" type="ORF">ATK78_3794</name>
</gene>
<keyword evidence="3 6" id="KW-0521">NADP</keyword>
<feature type="binding site" evidence="6">
    <location>
        <position position="249"/>
    </location>
    <ligand>
        <name>AMP</name>
        <dbReference type="ChEBI" id="CHEBI:456215"/>
    </ligand>
</feature>
<keyword evidence="4 6" id="KW-0520">NAD</keyword>
<dbReference type="HAMAP" id="MF_01965">
    <property type="entry name" value="NADHX_dehydratase"/>
    <property type="match status" value="1"/>
</dbReference>
<dbReference type="Proteomes" id="UP000295620">
    <property type="component" value="Unassembled WGS sequence"/>
</dbReference>
<dbReference type="InterPro" id="IPR017953">
    <property type="entry name" value="Carbohydrate_kinase_pred_CS"/>
</dbReference>
<comment type="cofactor">
    <cofactor evidence="6">
        <name>Mg(2+)</name>
        <dbReference type="ChEBI" id="CHEBI:18420"/>
    </cofactor>
</comment>
<dbReference type="PANTHER" id="PTHR12592:SF0">
    <property type="entry name" value="ATP-DEPENDENT (S)-NAD(P)H-HYDRATE DEHYDRATASE"/>
    <property type="match status" value="1"/>
</dbReference>
<dbReference type="GO" id="GO:0005524">
    <property type="term" value="F:ATP binding"/>
    <property type="evidence" value="ECO:0007669"/>
    <property type="project" value="UniProtKB-KW"/>
</dbReference>
<dbReference type="PROSITE" id="PS01050">
    <property type="entry name" value="YJEF_C_2"/>
    <property type="match status" value="1"/>
</dbReference>
<dbReference type="InterPro" id="IPR029056">
    <property type="entry name" value="Ribokinase-like"/>
</dbReference>
<dbReference type="RefSeq" id="WP_133577607.1">
    <property type="nucleotide sequence ID" value="NZ_SNYC01000006.1"/>
</dbReference>
<evidence type="ECO:0000256" key="1">
    <source>
        <dbReference type="ARBA" id="ARBA00022741"/>
    </source>
</evidence>
<feature type="binding site" evidence="6">
    <location>
        <position position="185"/>
    </location>
    <ligand>
        <name>(6S)-NADPHX</name>
        <dbReference type="ChEBI" id="CHEBI:64076"/>
    </ligand>
</feature>
<comment type="subunit">
    <text evidence="6">Homotetramer.</text>
</comment>
<comment type="catalytic activity">
    <reaction evidence="6">
        <text>(6S)-NADHX + ADP = AMP + phosphate + NADH + H(+)</text>
        <dbReference type="Rhea" id="RHEA:32223"/>
        <dbReference type="ChEBI" id="CHEBI:15378"/>
        <dbReference type="ChEBI" id="CHEBI:43474"/>
        <dbReference type="ChEBI" id="CHEBI:57945"/>
        <dbReference type="ChEBI" id="CHEBI:64074"/>
        <dbReference type="ChEBI" id="CHEBI:456215"/>
        <dbReference type="ChEBI" id="CHEBI:456216"/>
        <dbReference type="EC" id="4.2.1.136"/>
    </reaction>
</comment>
<keyword evidence="1 6" id="KW-0547">Nucleotide-binding</keyword>
<evidence type="ECO:0000256" key="2">
    <source>
        <dbReference type="ARBA" id="ARBA00022840"/>
    </source>
</evidence>
<evidence type="ECO:0000256" key="7">
    <source>
        <dbReference type="SAM" id="MobiDB-lite"/>
    </source>
</evidence>
<comment type="function">
    <text evidence="6">Catalyzes the dehydration of the S-form of NAD(P)HX at the expense of ADP, which is converted to AMP. Together with NAD(P)HX epimerase, which catalyzes the epimerization of the S- and R-forms, the enzyme allows the repair of both epimers of NAD(P)HX, a damaged form of NAD(P)H that is a result of enzymatic or heat-dependent hydration.</text>
</comment>
<keyword evidence="5 6" id="KW-0456">Lyase</keyword>
<feature type="binding site" evidence="6">
    <location>
        <position position="73"/>
    </location>
    <ligand>
        <name>(6S)-NADPHX</name>
        <dbReference type="ChEBI" id="CHEBI:64076"/>
    </ligand>
</feature>
<proteinExistence type="inferred from homology"/>
<feature type="binding site" evidence="6">
    <location>
        <begin position="220"/>
        <end position="224"/>
    </location>
    <ligand>
        <name>AMP</name>
        <dbReference type="ChEBI" id="CHEBI:456215"/>
    </ligand>
</feature>
<evidence type="ECO:0000256" key="5">
    <source>
        <dbReference type="ARBA" id="ARBA00023239"/>
    </source>
</evidence>
<dbReference type="GO" id="GO:0052856">
    <property type="term" value="F:NAD(P)HX epimerase activity"/>
    <property type="evidence" value="ECO:0007669"/>
    <property type="project" value="TreeGrafter"/>
</dbReference>
<dbReference type="GO" id="GO:0046496">
    <property type="term" value="P:nicotinamide nucleotide metabolic process"/>
    <property type="evidence" value="ECO:0007669"/>
    <property type="project" value="UniProtKB-UniRule"/>
</dbReference>
<dbReference type="CDD" id="cd01171">
    <property type="entry name" value="YXKO-related"/>
    <property type="match status" value="1"/>
</dbReference>
<evidence type="ECO:0000259" key="8">
    <source>
        <dbReference type="PROSITE" id="PS51383"/>
    </source>
</evidence>
<feature type="domain" description="YjeF C-terminal" evidence="8">
    <location>
        <begin position="38"/>
        <end position="307"/>
    </location>
</feature>
<reference evidence="9 10" key="1">
    <citation type="submission" date="2019-03" db="EMBL/GenBank/DDBJ databases">
        <title>Genomic Encyclopedia of Archaeal and Bacterial Type Strains, Phase II (KMG-II): from individual species to whole genera.</title>
        <authorList>
            <person name="Goeker M."/>
        </authorList>
    </citation>
    <scope>NUCLEOTIDE SEQUENCE [LARGE SCALE GENOMIC DNA]</scope>
    <source>
        <strain evidence="9 10">DSM 19035</strain>
    </source>
</reference>
<dbReference type="GO" id="GO:0052855">
    <property type="term" value="F:ADP-dependent NAD(P)H-hydrate dehydratase activity"/>
    <property type="evidence" value="ECO:0007669"/>
    <property type="project" value="UniProtKB-UniRule"/>
</dbReference>
<feature type="binding site" evidence="6">
    <location>
        <position position="135"/>
    </location>
    <ligand>
        <name>(6S)-NADPHX</name>
        <dbReference type="ChEBI" id="CHEBI:64076"/>
    </ligand>
</feature>
<keyword evidence="2 6" id="KW-0067">ATP-binding</keyword>
<evidence type="ECO:0000256" key="4">
    <source>
        <dbReference type="ARBA" id="ARBA00023027"/>
    </source>
</evidence>